<feature type="coiled-coil region" evidence="1">
    <location>
        <begin position="384"/>
        <end position="412"/>
    </location>
</feature>
<organism evidence="3 4">
    <name type="scientific">Bodo saltans</name>
    <name type="common">Flagellated protozoan</name>
    <dbReference type="NCBI Taxonomy" id="75058"/>
    <lineage>
        <taxon>Eukaryota</taxon>
        <taxon>Discoba</taxon>
        <taxon>Euglenozoa</taxon>
        <taxon>Kinetoplastea</taxon>
        <taxon>Metakinetoplastina</taxon>
        <taxon>Eubodonida</taxon>
        <taxon>Bodonidae</taxon>
        <taxon>Bodo</taxon>
    </lineage>
</organism>
<dbReference type="VEuPathDB" id="TriTrypDB:BSAL_56790"/>
<feature type="compositionally biased region" description="Basic and acidic residues" evidence="2">
    <location>
        <begin position="99"/>
        <end position="108"/>
    </location>
</feature>
<evidence type="ECO:0000313" key="4">
    <source>
        <dbReference type="Proteomes" id="UP000051952"/>
    </source>
</evidence>
<keyword evidence="1" id="KW-0175">Coiled coil</keyword>
<protein>
    <submittedName>
        <fullName evidence="3">Uncharacterized protein</fullName>
    </submittedName>
</protein>
<feature type="region of interest" description="Disordered" evidence="2">
    <location>
        <begin position="99"/>
        <end position="171"/>
    </location>
</feature>
<feature type="compositionally biased region" description="Acidic residues" evidence="2">
    <location>
        <begin position="138"/>
        <end position="159"/>
    </location>
</feature>
<dbReference type="EMBL" id="CYKH01000202">
    <property type="protein sequence ID" value="CUE84175.1"/>
    <property type="molecule type" value="Genomic_DNA"/>
</dbReference>
<feature type="coiled-coil region" evidence="1">
    <location>
        <begin position="468"/>
        <end position="502"/>
    </location>
</feature>
<gene>
    <name evidence="3" type="ORF">BSAL_56790</name>
</gene>
<accession>A0A0S4IP01</accession>
<evidence type="ECO:0000313" key="3">
    <source>
        <dbReference type="EMBL" id="CUE84175.1"/>
    </source>
</evidence>
<dbReference type="AlphaFoldDB" id="A0A0S4IP01"/>
<name>A0A0S4IP01_BODSA</name>
<evidence type="ECO:0000256" key="1">
    <source>
        <dbReference type="SAM" id="Coils"/>
    </source>
</evidence>
<sequence>MLYTRSRICASKKESLTHKHFENTRNCVCRLKSTRMARKLKKSTHVFFLKQRFFSLLTYVDLSYYRKPNPTTISLVLAACNGFFCCTFFWEEQGLRRKGEQRKSKHMSEVATLPASRDLTDQSNADGKERAPQHPTPTEEEEGEEAITSTDDVDEEQEEVAAPPPSGPSQLELLQSSEMRDRDDVGAQRDGAIAVAALASHVCVEEIERAVVVAEEATEWQSLFSVAAVELEHALLLTNLTSELQSLEDEDEKLRVIIDSQEVLLAFSKATTSDIATHEASLETELPKLEKAKALLSVTTDRLRLLPAKSHAAVEKSITAAEVAISGSNDATTTRLQLKEAWGASSSANSVELPDALQYNDAQVRCDKALALHVELCNTVDALFRNHEAAILQLEENKANQMDELVASYETEKKSLEAPQKQLKQVENEQLFHIRRGTFIKERQTSISHDDLLAQRVKARHTSLCDGKLKAEKEIDFIGNEVRDLKRTLEDLKRVMEEDRVRTAAKRHDFTDEQLQASRTRTLLEQEQDDLRLLKTDLTKVLQFVKLKNKAS</sequence>
<evidence type="ECO:0000256" key="2">
    <source>
        <dbReference type="SAM" id="MobiDB-lite"/>
    </source>
</evidence>
<dbReference type="OrthoDB" id="265772at2759"/>
<reference evidence="4" key="1">
    <citation type="submission" date="2015-09" db="EMBL/GenBank/DDBJ databases">
        <authorList>
            <consortium name="Pathogen Informatics"/>
        </authorList>
    </citation>
    <scope>NUCLEOTIDE SEQUENCE [LARGE SCALE GENOMIC DNA]</scope>
    <source>
        <strain evidence="4">Lake Konstanz</strain>
    </source>
</reference>
<keyword evidence="4" id="KW-1185">Reference proteome</keyword>
<proteinExistence type="predicted"/>
<dbReference type="Proteomes" id="UP000051952">
    <property type="component" value="Unassembled WGS sequence"/>
</dbReference>